<gene>
    <name evidence="1" type="ORF">PEVE_00013912</name>
</gene>
<comment type="caution">
    <text evidence="1">The sequence shown here is derived from an EMBL/GenBank/DDBJ whole genome shotgun (WGS) entry which is preliminary data.</text>
</comment>
<reference evidence="1 2" key="1">
    <citation type="submission" date="2022-05" db="EMBL/GenBank/DDBJ databases">
        <authorList>
            <consortium name="Genoscope - CEA"/>
            <person name="William W."/>
        </authorList>
    </citation>
    <scope>NUCLEOTIDE SEQUENCE [LARGE SCALE GENOMIC DNA]</scope>
</reference>
<proteinExistence type="predicted"/>
<organism evidence="1 2">
    <name type="scientific">Porites evermanni</name>
    <dbReference type="NCBI Taxonomy" id="104178"/>
    <lineage>
        <taxon>Eukaryota</taxon>
        <taxon>Metazoa</taxon>
        <taxon>Cnidaria</taxon>
        <taxon>Anthozoa</taxon>
        <taxon>Hexacorallia</taxon>
        <taxon>Scleractinia</taxon>
        <taxon>Fungiina</taxon>
        <taxon>Poritidae</taxon>
        <taxon>Porites</taxon>
    </lineage>
</organism>
<sequence length="103" mass="11084">MVIESEPADSDLRQVVLRLGSFHTEMKMSFIGSIGHLIAESGLKELLELIYAPNAVEHILTGKAIARAVRAHLLVDAVLNTLILSKALGVSIPDLEVEANTPT</sequence>
<accession>A0ABN8RR12</accession>
<evidence type="ECO:0000313" key="2">
    <source>
        <dbReference type="Proteomes" id="UP001159427"/>
    </source>
</evidence>
<protein>
    <submittedName>
        <fullName evidence="1">Uncharacterized protein</fullName>
    </submittedName>
</protein>
<dbReference type="Proteomes" id="UP001159427">
    <property type="component" value="Unassembled WGS sequence"/>
</dbReference>
<evidence type="ECO:0000313" key="1">
    <source>
        <dbReference type="EMBL" id="CAH3181920.1"/>
    </source>
</evidence>
<dbReference type="PANTHER" id="PTHR46704:SF1">
    <property type="entry name" value="TELOMERE LENGTH REGULATION PROTEIN TEL2 HOMOLOG"/>
    <property type="match status" value="1"/>
</dbReference>
<dbReference type="PANTHER" id="PTHR46704">
    <property type="entry name" value="CXC DOMAIN-CONTAINING PROTEIN-RELATED"/>
    <property type="match status" value="1"/>
</dbReference>
<keyword evidence="2" id="KW-1185">Reference proteome</keyword>
<dbReference type="EMBL" id="CALNXI010002036">
    <property type="protein sequence ID" value="CAH3181920.1"/>
    <property type="molecule type" value="Genomic_DNA"/>
</dbReference>
<name>A0ABN8RR12_9CNID</name>